<dbReference type="SUPFAM" id="SSF50685">
    <property type="entry name" value="Barwin-like endoglucanases"/>
    <property type="match status" value="1"/>
</dbReference>
<dbReference type="Proteomes" id="UP000440224">
    <property type="component" value="Unassembled WGS sequence"/>
</dbReference>
<dbReference type="OrthoDB" id="9783686at2"/>
<gene>
    <name evidence="2" type="ORF">GF068_20695</name>
</gene>
<dbReference type="AlphaFoldDB" id="A0A6N7PV58"/>
<name>A0A6N7PV58_9BACT</name>
<evidence type="ECO:0000313" key="3">
    <source>
        <dbReference type="Proteomes" id="UP000440224"/>
    </source>
</evidence>
<keyword evidence="3" id="KW-1185">Reference proteome</keyword>
<comment type="caution">
    <text evidence="2">The sequence shown here is derived from an EMBL/GenBank/DDBJ whole genome shotgun (WGS) entry which is preliminary data.</text>
</comment>
<dbReference type="EMBL" id="WJIE01000005">
    <property type="protein sequence ID" value="MRG94320.1"/>
    <property type="molecule type" value="Genomic_DNA"/>
</dbReference>
<evidence type="ECO:0008006" key="4">
    <source>
        <dbReference type="Google" id="ProtNLM"/>
    </source>
</evidence>
<sequence length="695" mass="75487">MSSKFKFCKTWTRGSITYTARGRGMDGLYGGWEATITGDAEVNGVRMAVTITMVFSIPEEGEGALVGTCALRSGLDLGPVTSSLTLDTPVRGTARLIGGKEKPTLTLVARGEAVAGRAEAFGPNMTVDMPLSAPGSEETLTFEVAPLHASLSIPKNKFDDELPIIPTDAQVKGDRVLYRQRIEVKVVRQEDGEAIDSVDVELKSSRSEDEIKPKKTKTDGEGKAEFTVETRERGEATFRVESKEASSDELPVPFEEAWYESLFRVTGYHYCLEEELGGELVEAQGLSGKHGKRFLFHRRGVATQGTGIARDGKYVHVTNGGTLKFKGQWLEAPEKARFKKDDHPGGSTRVPPTPGVTAAGDFTIVPKLHYVWIGDSKSGRVVGVRQVADVGYDIKGPRLDCFLGTGQAVVDEWMSQGGDLKFKDQKTKEVHPTAKVKYLGPKGPAQKSPENPPEKSPSLDPGPSAPDGGVDTRSGHLQRAIGKVSSYATLYPSLHLEVEQTRPILDEKKRTFSQETSSFAADIQGDEVHFIRRGTERGRSVDADIYMVGDDAYRVVEGQRVAALSLFWALWPLDLIAPLTFASSVATFQRHDILDGRRVEVHRVDSEAAPSLQKGAAMAAMGMVKGLLMKDASPRSVRGELWVDPQADALVRVTLDYEVEGEPAKKGRAAPIGEGRLTMAVSRIGQVEITLPPVA</sequence>
<evidence type="ECO:0000313" key="2">
    <source>
        <dbReference type="EMBL" id="MRG94320.1"/>
    </source>
</evidence>
<evidence type="ECO:0000256" key="1">
    <source>
        <dbReference type="SAM" id="MobiDB-lite"/>
    </source>
</evidence>
<protein>
    <recommendedName>
        <fullName evidence="4">3D domain-containing protein</fullName>
    </recommendedName>
</protein>
<accession>A0A6N7PV58</accession>
<feature type="region of interest" description="Disordered" evidence="1">
    <location>
        <begin position="203"/>
        <end position="224"/>
    </location>
</feature>
<organism evidence="2 3">
    <name type="scientific">Polyangium spumosum</name>
    <dbReference type="NCBI Taxonomy" id="889282"/>
    <lineage>
        <taxon>Bacteria</taxon>
        <taxon>Pseudomonadati</taxon>
        <taxon>Myxococcota</taxon>
        <taxon>Polyangia</taxon>
        <taxon>Polyangiales</taxon>
        <taxon>Polyangiaceae</taxon>
        <taxon>Polyangium</taxon>
    </lineage>
</organism>
<proteinExistence type="predicted"/>
<reference evidence="2 3" key="1">
    <citation type="submission" date="2019-10" db="EMBL/GenBank/DDBJ databases">
        <title>A soil myxobacterium in the family Polyangiaceae.</title>
        <authorList>
            <person name="Li Y."/>
            <person name="Wang J."/>
        </authorList>
    </citation>
    <scope>NUCLEOTIDE SEQUENCE [LARGE SCALE GENOMIC DNA]</scope>
    <source>
        <strain evidence="2 3">DSM 14734</strain>
    </source>
</reference>
<dbReference type="RefSeq" id="WP_153821123.1">
    <property type="nucleotide sequence ID" value="NZ_WJIE01000005.1"/>
</dbReference>
<feature type="region of interest" description="Disordered" evidence="1">
    <location>
        <begin position="437"/>
        <end position="476"/>
    </location>
</feature>
<dbReference type="InterPro" id="IPR036908">
    <property type="entry name" value="RlpA-like_sf"/>
</dbReference>